<reference evidence="7 8" key="1">
    <citation type="submission" date="2013-02" db="EMBL/GenBank/DDBJ databases">
        <title>The Genome Sequence of Acinetobacter lwoffii NIPH 478.</title>
        <authorList>
            <consortium name="The Broad Institute Genome Sequencing Platform"/>
            <consortium name="The Broad Institute Genome Sequencing Center for Infectious Disease"/>
            <person name="Cerqueira G."/>
            <person name="Feldgarden M."/>
            <person name="Courvalin P."/>
            <person name="Perichon B."/>
            <person name="Grillot-Courvalin C."/>
            <person name="Clermont D."/>
            <person name="Rocha E."/>
            <person name="Yoon E.-J."/>
            <person name="Nemec A."/>
            <person name="Walker B."/>
            <person name="Young S.K."/>
            <person name="Zeng Q."/>
            <person name="Gargeya S."/>
            <person name="Fitzgerald M."/>
            <person name="Haas B."/>
            <person name="Abouelleil A."/>
            <person name="Alvarado L."/>
            <person name="Arachchi H.M."/>
            <person name="Berlin A.M."/>
            <person name="Chapman S.B."/>
            <person name="Dewar J."/>
            <person name="Goldberg J."/>
            <person name="Griggs A."/>
            <person name="Gujja S."/>
            <person name="Hansen M."/>
            <person name="Howarth C."/>
            <person name="Imamovic A."/>
            <person name="Larimer J."/>
            <person name="McCowan C."/>
            <person name="Murphy C."/>
            <person name="Neiman D."/>
            <person name="Pearson M."/>
            <person name="Priest M."/>
            <person name="Roberts A."/>
            <person name="Saif S."/>
            <person name="Shea T."/>
            <person name="Sisk P."/>
            <person name="Sykes S."/>
            <person name="Wortman J."/>
            <person name="Nusbaum C."/>
            <person name="Birren B."/>
        </authorList>
    </citation>
    <scope>NUCLEOTIDE SEQUENCE [LARGE SCALE GENOMIC DNA]</scope>
    <source>
        <strain evidence="7 8">NIPH 478</strain>
    </source>
</reference>
<evidence type="ECO:0000313" key="8">
    <source>
        <dbReference type="Proteomes" id="UP000018416"/>
    </source>
</evidence>
<dbReference type="PATRIC" id="fig|1217668.3.peg.3072"/>
<dbReference type="Pfam" id="PF03852">
    <property type="entry name" value="Vsr"/>
    <property type="match status" value="1"/>
</dbReference>
<dbReference type="GO" id="GO:0006298">
    <property type="term" value="P:mismatch repair"/>
    <property type="evidence" value="ECO:0007669"/>
    <property type="project" value="UniProtKB-UniRule"/>
</dbReference>
<dbReference type="EC" id="3.1.-.-" evidence="6"/>
<gene>
    <name evidence="7" type="ORF">F923_03156</name>
</gene>
<evidence type="ECO:0000313" key="7">
    <source>
        <dbReference type="EMBL" id="ENW27542.1"/>
    </source>
</evidence>
<evidence type="ECO:0000256" key="2">
    <source>
        <dbReference type="ARBA" id="ARBA00022759"/>
    </source>
</evidence>
<keyword evidence="5 6" id="KW-0234">DNA repair</keyword>
<comment type="function">
    <text evidence="6">May nick specific sequences that contain T:G mispairs resulting from m5C-deamination.</text>
</comment>
<dbReference type="PIRSF" id="PIRSF018267">
    <property type="entry name" value="VSR_endonuc"/>
    <property type="match status" value="1"/>
</dbReference>
<comment type="caution">
    <text evidence="7">The sequence shown here is derived from an EMBL/GenBank/DDBJ whole genome shotgun (WGS) entry which is preliminary data.</text>
</comment>
<dbReference type="NCBIfam" id="TIGR00632">
    <property type="entry name" value="vsr"/>
    <property type="match status" value="1"/>
</dbReference>
<dbReference type="InterPro" id="IPR011335">
    <property type="entry name" value="Restrct_endonuc-II-like"/>
</dbReference>
<name>N9FY51_ACILW</name>
<dbReference type="GO" id="GO:0004519">
    <property type="term" value="F:endonuclease activity"/>
    <property type="evidence" value="ECO:0007669"/>
    <property type="project" value="UniProtKB-KW"/>
</dbReference>
<sequence>MVDIVDSVTRSRMMSGIKGRNTKPELLIRSILHRRGFRFRLHVKDLPGKPDIVLPKHHAVIFIHGCFWHGHENCRLFKLPGTRPEFWENKIYKNKENDSKAIELLLSNSWRVCVIWECRIRQDKKDLSQVSDILSDFIKGSSHFLELRGLT</sequence>
<keyword evidence="3 6" id="KW-0227">DNA damage</keyword>
<dbReference type="SUPFAM" id="SSF52980">
    <property type="entry name" value="Restriction endonuclease-like"/>
    <property type="match status" value="1"/>
</dbReference>
<accession>N9FY51</accession>
<dbReference type="EMBL" id="APQU01000026">
    <property type="protein sequence ID" value="ENW27542.1"/>
    <property type="molecule type" value="Genomic_DNA"/>
</dbReference>
<protein>
    <recommendedName>
        <fullName evidence="6">Very short patch repair endonuclease</fullName>
        <ecNumber evidence="6">3.1.-.-</ecNumber>
    </recommendedName>
</protein>
<keyword evidence="4 6" id="KW-0378">Hydrolase</keyword>
<dbReference type="InterPro" id="IPR004603">
    <property type="entry name" value="DNA_mismatch_endonuc_vsr"/>
</dbReference>
<keyword evidence="1 6" id="KW-0540">Nuclease</keyword>
<dbReference type="RefSeq" id="WP_005108962.1">
    <property type="nucleotide sequence ID" value="NZ_KB849840.1"/>
</dbReference>
<evidence type="ECO:0000256" key="4">
    <source>
        <dbReference type="ARBA" id="ARBA00022801"/>
    </source>
</evidence>
<dbReference type="CDD" id="cd00221">
    <property type="entry name" value="Vsr"/>
    <property type="match status" value="1"/>
</dbReference>
<keyword evidence="2 6" id="KW-0255">Endonuclease</keyword>
<organism evidence="7 8">
    <name type="scientific">Acinetobacter lwoffii NIPH 478</name>
    <dbReference type="NCBI Taxonomy" id="1217668"/>
    <lineage>
        <taxon>Bacteria</taxon>
        <taxon>Pseudomonadati</taxon>
        <taxon>Pseudomonadota</taxon>
        <taxon>Gammaproteobacteria</taxon>
        <taxon>Moraxellales</taxon>
        <taxon>Moraxellaceae</taxon>
        <taxon>Acinetobacter</taxon>
    </lineage>
</organism>
<dbReference type="HOGENOM" id="CLU_111913_1_1_6"/>
<dbReference type="Gene3D" id="3.40.960.10">
    <property type="entry name" value="VSR Endonuclease"/>
    <property type="match status" value="1"/>
</dbReference>
<dbReference type="Proteomes" id="UP000018416">
    <property type="component" value="Unassembled WGS sequence"/>
</dbReference>
<dbReference type="AlphaFoldDB" id="N9FY51"/>
<evidence type="ECO:0000256" key="3">
    <source>
        <dbReference type="ARBA" id="ARBA00022763"/>
    </source>
</evidence>
<proteinExistence type="inferred from homology"/>
<evidence type="ECO:0000256" key="1">
    <source>
        <dbReference type="ARBA" id="ARBA00022722"/>
    </source>
</evidence>
<evidence type="ECO:0000256" key="5">
    <source>
        <dbReference type="ARBA" id="ARBA00023204"/>
    </source>
</evidence>
<evidence type="ECO:0000256" key="6">
    <source>
        <dbReference type="PIRNR" id="PIRNR018267"/>
    </source>
</evidence>
<comment type="similarity">
    <text evidence="6">Belongs to the vsr family.</text>
</comment>
<dbReference type="GO" id="GO:0016787">
    <property type="term" value="F:hydrolase activity"/>
    <property type="evidence" value="ECO:0007669"/>
    <property type="project" value="UniProtKB-KW"/>
</dbReference>